<dbReference type="EMBL" id="CAJVPT010027907">
    <property type="protein sequence ID" value="CAG8685517.1"/>
    <property type="molecule type" value="Genomic_DNA"/>
</dbReference>
<dbReference type="Proteomes" id="UP000789525">
    <property type="component" value="Unassembled WGS sequence"/>
</dbReference>
<evidence type="ECO:0000313" key="1">
    <source>
        <dbReference type="EMBL" id="CAG8685517.1"/>
    </source>
</evidence>
<keyword evidence="2" id="KW-1185">Reference proteome</keyword>
<name>A0ACA9NZJ5_9GLOM</name>
<proteinExistence type="predicted"/>
<accession>A0ACA9NZJ5</accession>
<sequence length="703" mass="78463">RDTVVAPVPRPAAVAASRVSKPSTNGHPPTLFGLLIGIDKYQNAKYRLEGAVEDAKAVERYLKTTFPSSRLRALHNQDATRSAMIREIDYLIKNKDIKRQDPIVIFYAGHGGETVPPAGWDTQGKKIQMFMPQDYNDDAAVITDLGFATLLEELASAHGDNILVILDCCHSGSMTRGVDNTGNAESTSRRTRSIRVTHELPDDVDRDIFRRKGARSIAVPTTFQYNGVASHVLLAACAANELAIEEGGRGAFTRALLKTINDIGYQNLTYEEFIRHLPTLHKQTPRCEGDNRGRYFFDTQAPARDNSFFEVQMEGNDLVVKAGTVHGIDNMTEFALYQRRDKNSAPIGYFTVRNVKVSSSTLKVNHSSQSIALPAYAMAVKSVRVSYTGKSGLKQVHAALQGEMATNDPRLQQYAVVPRDQSALEIDMSGDRVVFNTVNPRLHALGYSRMPFRVKADEPKIIRSIIQAGSEFDKFLHLEPATRRIKDYIKVEFVKIMRPADRHYGPAVRDANGVNLCNGDLVQIPAGDTLYGIKIINNSSQQLYPHLFLFDCSDFSIDKDAPLQPNGGVLTIGYGTGGENPWSHYVRDEEVFQSGKVTQDQQNLDVGVFKLFLTTKPADLSSMEQQSPFSGDYRAARKLQWDDLVLWARPFMTSYIPSSISRLPVYIVRPPPLNSILMDPNVWMAEERNVQSQVQRRTDGRFS</sequence>
<feature type="non-terminal residue" evidence="1">
    <location>
        <position position="1"/>
    </location>
</feature>
<gene>
    <name evidence="1" type="ORF">ACOLOM_LOCUS9531</name>
</gene>
<feature type="non-terminal residue" evidence="1">
    <location>
        <position position="703"/>
    </location>
</feature>
<comment type="caution">
    <text evidence="1">The sequence shown here is derived from an EMBL/GenBank/DDBJ whole genome shotgun (WGS) entry which is preliminary data.</text>
</comment>
<protein>
    <submittedName>
        <fullName evidence="1">5092_t:CDS:1</fullName>
    </submittedName>
</protein>
<evidence type="ECO:0000313" key="2">
    <source>
        <dbReference type="Proteomes" id="UP000789525"/>
    </source>
</evidence>
<reference evidence="1" key="1">
    <citation type="submission" date="2021-06" db="EMBL/GenBank/DDBJ databases">
        <authorList>
            <person name="Kallberg Y."/>
            <person name="Tangrot J."/>
            <person name="Rosling A."/>
        </authorList>
    </citation>
    <scope>NUCLEOTIDE SEQUENCE</scope>
    <source>
        <strain evidence="1">CL356</strain>
    </source>
</reference>
<organism evidence="1 2">
    <name type="scientific">Acaulospora colombiana</name>
    <dbReference type="NCBI Taxonomy" id="27376"/>
    <lineage>
        <taxon>Eukaryota</taxon>
        <taxon>Fungi</taxon>
        <taxon>Fungi incertae sedis</taxon>
        <taxon>Mucoromycota</taxon>
        <taxon>Glomeromycotina</taxon>
        <taxon>Glomeromycetes</taxon>
        <taxon>Diversisporales</taxon>
        <taxon>Acaulosporaceae</taxon>
        <taxon>Acaulospora</taxon>
    </lineage>
</organism>